<feature type="transmembrane region" description="Helical" evidence="1">
    <location>
        <begin position="34"/>
        <end position="51"/>
    </location>
</feature>
<feature type="transmembrane region" description="Helical" evidence="1">
    <location>
        <begin position="146"/>
        <end position="166"/>
    </location>
</feature>
<feature type="transmembrane region" description="Helical" evidence="1">
    <location>
        <begin position="6"/>
        <end position="22"/>
    </location>
</feature>
<dbReference type="Pfam" id="PF04892">
    <property type="entry name" value="VanZ"/>
    <property type="match status" value="1"/>
</dbReference>
<comment type="caution">
    <text evidence="3">The sequence shown here is derived from an EMBL/GenBank/DDBJ whole genome shotgun (WGS) entry which is preliminary data.</text>
</comment>
<dbReference type="PANTHER" id="PTHR36834">
    <property type="entry name" value="MEMBRANE PROTEIN-RELATED"/>
    <property type="match status" value="1"/>
</dbReference>
<evidence type="ECO:0000313" key="3">
    <source>
        <dbReference type="EMBL" id="OOM11817.1"/>
    </source>
</evidence>
<keyword evidence="1" id="KW-1133">Transmembrane helix</keyword>
<accession>A0A1S8N5V1</accession>
<feature type="transmembrane region" description="Helical" evidence="1">
    <location>
        <begin position="117"/>
        <end position="134"/>
    </location>
</feature>
<feature type="domain" description="VanZ-like" evidence="2">
    <location>
        <begin position="43"/>
        <end position="162"/>
    </location>
</feature>
<evidence type="ECO:0000313" key="4">
    <source>
        <dbReference type="Proteomes" id="UP000191154"/>
    </source>
</evidence>
<reference evidence="3 4" key="1">
    <citation type="submission" date="2016-05" db="EMBL/GenBank/DDBJ databases">
        <title>Microbial solvent formation.</title>
        <authorList>
            <person name="Poehlein A."/>
            <person name="Montoya Solano J.D."/>
            <person name="Flitsch S."/>
            <person name="Krabben P."/>
            <person name="Duerre P."/>
            <person name="Daniel R."/>
        </authorList>
    </citation>
    <scope>NUCLEOTIDE SEQUENCE [LARGE SCALE GENOMIC DNA]</scope>
    <source>
        <strain evidence="3 4">L1-8</strain>
    </source>
</reference>
<keyword evidence="1" id="KW-0812">Transmembrane</keyword>
<feature type="transmembrane region" description="Helical" evidence="1">
    <location>
        <begin position="187"/>
        <end position="205"/>
    </location>
</feature>
<keyword evidence="1" id="KW-0472">Membrane</keyword>
<evidence type="ECO:0000259" key="2">
    <source>
        <dbReference type="Pfam" id="PF04892"/>
    </source>
</evidence>
<dbReference type="InterPro" id="IPR006976">
    <property type="entry name" value="VanZ-like"/>
</dbReference>
<dbReference type="Proteomes" id="UP000191154">
    <property type="component" value="Unassembled WGS sequence"/>
</dbReference>
<dbReference type="AlphaFoldDB" id="A0A1S8N5V1"/>
<dbReference type="EMBL" id="LZYZ01000004">
    <property type="protein sequence ID" value="OOM11817.1"/>
    <property type="molecule type" value="Genomic_DNA"/>
</dbReference>
<gene>
    <name evidence="3" type="ORF">CLOSAC_22440</name>
</gene>
<name>A0A1S8N5V1_CLOSA</name>
<proteinExistence type="predicted"/>
<feature type="transmembrane region" description="Helical" evidence="1">
    <location>
        <begin position="91"/>
        <end position="108"/>
    </location>
</feature>
<dbReference type="PANTHER" id="PTHR36834:SF2">
    <property type="entry name" value="MEMBRANE PROTEIN"/>
    <property type="match status" value="1"/>
</dbReference>
<dbReference type="RefSeq" id="WP_077865501.1">
    <property type="nucleotide sequence ID" value="NZ_LZYZ01000004.1"/>
</dbReference>
<evidence type="ECO:0000256" key="1">
    <source>
        <dbReference type="SAM" id="Phobius"/>
    </source>
</evidence>
<organism evidence="3 4">
    <name type="scientific">Clostridium saccharobutylicum</name>
    <dbReference type="NCBI Taxonomy" id="169679"/>
    <lineage>
        <taxon>Bacteria</taxon>
        <taxon>Bacillati</taxon>
        <taxon>Bacillota</taxon>
        <taxon>Clostridia</taxon>
        <taxon>Eubacteriales</taxon>
        <taxon>Clostridiaceae</taxon>
        <taxon>Clostridium</taxon>
    </lineage>
</organism>
<protein>
    <submittedName>
        <fullName evidence="3">VanZ like family protein</fullName>
    </submittedName>
</protein>
<dbReference type="STRING" id="169679.CSACC_06910"/>
<sequence length="206" mass="24359">MGAIKSLIMLIFFIIVLNVALNKNGKYIKKDIRWQHYLFGCFFILYLMIALEEVGFPTLFEWRILLKSNQPIFNPHINLIPFNDGLEITDVLNILLFMPFGFLLPTLWEKYRNLKPTLYYGLFFSFTIEVSQLFVRNRETDINDLIMNVVGTICGWIIFNVMRKVFYKLADKTVVHIDSNDTLFIKLERYLYIVIAIICTFFIIVE</sequence>
<dbReference type="InterPro" id="IPR053150">
    <property type="entry name" value="Teicoplanin_resist-assoc"/>
</dbReference>